<dbReference type="Proteomes" id="UP000273828">
    <property type="component" value="Unassembled WGS sequence"/>
</dbReference>
<accession>A0A3N6P6R7</accession>
<sequence>MLLLAIHGRTLVDDPVVLDESAESVSITMTATAADDPLEARRVRQSSNIRTTIPYGSANSIRA</sequence>
<protein>
    <submittedName>
        <fullName evidence="1">Uncharacterized protein</fullName>
    </submittedName>
</protein>
<dbReference type="AlphaFoldDB" id="A0A3N6P6R7"/>
<evidence type="ECO:0000313" key="2">
    <source>
        <dbReference type="Proteomes" id="UP000273828"/>
    </source>
</evidence>
<evidence type="ECO:0000313" key="1">
    <source>
        <dbReference type="EMBL" id="RQG91555.1"/>
    </source>
</evidence>
<organism evidence="1 2">
    <name type="scientific">Natrarchaeobius halalkaliphilus</name>
    <dbReference type="NCBI Taxonomy" id="1679091"/>
    <lineage>
        <taxon>Archaea</taxon>
        <taxon>Methanobacteriati</taxon>
        <taxon>Methanobacteriota</taxon>
        <taxon>Stenosarchaea group</taxon>
        <taxon>Halobacteria</taxon>
        <taxon>Halobacteriales</taxon>
        <taxon>Natrialbaceae</taxon>
        <taxon>Natrarchaeobius</taxon>
    </lineage>
</organism>
<proteinExistence type="predicted"/>
<gene>
    <name evidence="1" type="ORF">EA462_06240</name>
</gene>
<dbReference type="EMBL" id="REFY01000002">
    <property type="protein sequence ID" value="RQG91555.1"/>
    <property type="molecule type" value="Genomic_DNA"/>
</dbReference>
<reference evidence="1 2" key="1">
    <citation type="submission" date="2018-10" db="EMBL/GenBank/DDBJ databases">
        <title>Natrarchaeobius chitinivorans gen. nov., sp. nov., and Natrarchaeobius haloalkaliphilus sp. nov., alkaliphilic, chitin-utilizing haloarchaea from hypersaline alkaline lakes.</title>
        <authorList>
            <person name="Sorokin D.Y."/>
            <person name="Elcheninov A.G."/>
            <person name="Kostrikina N.A."/>
            <person name="Bale N.J."/>
            <person name="Sinninghe Damste J.S."/>
            <person name="Khijniak T.V."/>
            <person name="Kublanov I.V."/>
            <person name="Toshchakov S.V."/>
        </authorList>
    </citation>
    <scope>NUCLEOTIDE SEQUENCE [LARGE SCALE GENOMIC DNA]</scope>
    <source>
        <strain evidence="1 2">AArcht-Sl</strain>
    </source>
</reference>
<keyword evidence="2" id="KW-1185">Reference proteome</keyword>
<comment type="caution">
    <text evidence="1">The sequence shown here is derived from an EMBL/GenBank/DDBJ whole genome shotgun (WGS) entry which is preliminary data.</text>
</comment>
<name>A0A3N6P6R7_9EURY</name>